<evidence type="ECO:0000256" key="2">
    <source>
        <dbReference type="ARBA" id="ARBA00013365"/>
    </source>
</evidence>
<dbReference type="InterPro" id="IPR041796">
    <property type="entry name" value="Mre11_N"/>
</dbReference>
<dbReference type="GO" id="GO:0004527">
    <property type="term" value="F:exonuclease activity"/>
    <property type="evidence" value="ECO:0007669"/>
    <property type="project" value="UniProtKB-KW"/>
</dbReference>
<protein>
    <recommendedName>
        <fullName evidence="2">Nuclease SbcCD subunit D</fullName>
    </recommendedName>
</protein>
<evidence type="ECO:0000256" key="3">
    <source>
        <dbReference type="ARBA" id="ARBA00022722"/>
    </source>
</evidence>
<evidence type="ECO:0000313" key="7">
    <source>
        <dbReference type="EMBL" id="PFG28947.1"/>
    </source>
</evidence>
<dbReference type="PANTHER" id="PTHR30337">
    <property type="entry name" value="COMPONENT OF ATP-DEPENDENT DSDNA EXONUCLEASE"/>
    <property type="match status" value="1"/>
</dbReference>
<evidence type="ECO:0000259" key="6">
    <source>
        <dbReference type="Pfam" id="PF00149"/>
    </source>
</evidence>
<accession>A0A2A9DQA5</accession>
<evidence type="ECO:0000313" key="8">
    <source>
        <dbReference type="Proteomes" id="UP000221653"/>
    </source>
</evidence>
<keyword evidence="5 7" id="KW-0269">Exonuclease</keyword>
<dbReference type="InterPro" id="IPR029052">
    <property type="entry name" value="Metallo-depent_PP-like"/>
</dbReference>
<comment type="caution">
    <text evidence="7">The sequence shown here is derived from an EMBL/GenBank/DDBJ whole genome shotgun (WGS) entry which is preliminary data.</text>
</comment>
<dbReference type="CDD" id="cd00840">
    <property type="entry name" value="MPP_Mre11_N"/>
    <property type="match status" value="1"/>
</dbReference>
<keyword evidence="3" id="KW-0540">Nuclease</keyword>
<dbReference type="PANTHER" id="PTHR30337:SF0">
    <property type="entry name" value="NUCLEASE SBCCD SUBUNIT D"/>
    <property type="match status" value="1"/>
</dbReference>
<comment type="similarity">
    <text evidence="1">Belongs to the SbcD family.</text>
</comment>
<dbReference type="InterPro" id="IPR004843">
    <property type="entry name" value="Calcineurin-like_PHP"/>
</dbReference>
<dbReference type="STRING" id="1724.GCA_001044175_02071"/>
<dbReference type="InterPro" id="IPR050535">
    <property type="entry name" value="DNA_Repair-Maintenance_Comp"/>
</dbReference>
<dbReference type="Proteomes" id="UP000221653">
    <property type="component" value="Unassembled WGS sequence"/>
</dbReference>
<feature type="domain" description="Calcineurin-like phosphoesterase" evidence="6">
    <location>
        <begin position="15"/>
        <end position="210"/>
    </location>
</feature>
<sequence length="389" mass="41683">MSGAFARHRTMTTTKFLHTSDAQIGMTRSFLDPDAQARFDDARITAIHRIGEIAAEQGCEFIVMAGDTFEYNSVSARTRGRAVDALRSLPVPTYILPGNHDPLVAGSIVAGIVAEVGAPLHCVADSDPVEVKPGVYVVGAPLLARHAADDLVARAVSDLAPSSDIRIVLGHGQAVRFGEEQTADYIDVAALEAPLRAGAFDYVALGDSHSTADVSESGAVWFSGAPETTDYMDPDARSGEIDSGNVLVVEVEKDGVRQAAVSVEKLPVGVWIFEALTRDINSESDVDSFLDELRAYENKERTVIKYALHGTVNVAEMHKLEAGLESLSPIFAALYPRQRLMQLHLEPGDEDLENLGLKGFAADALNELIEAGETDAVNLLFRLGSAVKA</sequence>
<proteinExistence type="inferred from homology"/>
<evidence type="ECO:0000256" key="1">
    <source>
        <dbReference type="ARBA" id="ARBA00010555"/>
    </source>
</evidence>
<gene>
    <name evidence="7" type="ORF">ATK06_2077</name>
</gene>
<organism evidence="7 8">
    <name type="scientific">Corynebacterium renale</name>
    <dbReference type="NCBI Taxonomy" id="1724"/>
    <lineage>
        <taxon>Bacteria</taxon>
        <taxon>Bacillati</taxon>
        <taxon>Actinomycetota</taxon>
        <taxon>Actinomycetes</taxon>
        <taxon>Mycobacteriales</taxon>
        <taxon>Corynebacteriaceae</taxon>
        <taxon>Corynebacterium</taxon>
    </lineage>
</organism>
<reference evidence="7 8" key="1">
    <citation type="submission" date="2017-10" db="EMBL/GenBank/DDBJ databases">
        <title>Sequencing the genomes of 1000 actinobacteria strains.</title>
        <authorList>
            <person name="Klenk H.-P."/>
        </authorList>
    </citation>
    <scope>NUCLEOTIDE SEQUENCE [LARGE SCALE GENOMIC DNA]</scope>
    <source>
        <strain evidence="7 8">DSM 20688</strain>
    </source>
</reference>
<dbReference type="InterPro" id="IPR014577">
    <property type="entry name" value="UCP033093_metalloPase"/>
</dbReference>
<dbReference type="EMBL" id="PDJF01000001">
    <property type="protein sequence ID" value="PFG28947.1"/>
    <property type="molecule type" value="Genomic_DNA"/>
</dbReference>
<keyword evidence="8" id="KW-1185">Reference proteome</keyword>
<keyword evidence="4" id="KW-0378">Hydrolase</keyword>
<dbReference type="Gene3D" id="3.60.21.10">
    <property type="match status" value="1"/>
</dbReference>
<evidence type="ECO:0000256" key="4">
    <source>
        <dbReference type="ARBA" id="ARBA00022801"/>
    </source>
</evidence>
<name>A0A2A9DQA5_9CORY</name>
<evidence type="ECO:0000256" key="5">
    <source>
        <dbReference type="ARBA" id="ARBA00022839"/>
    </source>
</evidence>
<dbReference type="Pfam" id="PF00149">
    <property type="entry name" value="Metallophos"/>
    <property type="match status" value="1"/>
</dbReference>
<dbReference type="SUPFAM" id="SSF56300">
    <property type="entry name" value="Metallo-dependent phosphatases"/>
    <property type="match status" value="1"/>
</dbReference>
<dbReference type="PIRSF" id="PIRSF033093">
    <property type="entry name" value="UCP_ML1119"/>
    <property type="match status" value="1"/>
</dbReference>
<dbReference type="AlphaFoldDB" id="A0A2A9DQA5"/>